<proteinExistence type="predicted"/>
<organism evidence="1 2">
    <name type="scientific">Spongiactinospora rosea</name>
    <dbReference type="NCBI Taxonomy" id="2248750"/>
    <lineage>
        <taxon>Bacteria</taxon>
        <taxon>Bacillati</taxon>
        <taxon>Actinomycetota</taxon>
        <taxon>Actinomycetes</taxon>
        <taxon>Streptosporangiales</taxon>
        <taxon>Streptosporangiaceae</taxon>
        <taxon>Spongiactinospora</taxon>
    </lineage>
</organism>
<name>A0A366LKR2_9ACTN</name>
<dbReference type="Proteomes" id="UP000253303">
    <property type="component" value="Unassembled WGS sequence"/>
</dbReference>
<dbReference type="EMBL" id="QMEY01000040">
    <property type="protein sequence ID" value="RBQ14019.1"/>
    <property type="molecule type" value="Genomic_DNA"/>
</dbReference>
<dbReference type="AlphaFoldDB" id="A0A366LKR2"/>
<protein>
    <submittedName>
        <fullName evidence="1">Uncharacterized protein</fullName>
    </submittedName>
</protein>
<evidence type="ECO:0000313" key="2">
    <source>
        <dbReference type="Proteomes" id="UP000253303"/>
    </source>
</evidence>
<reference evidence="1 2" key="1">
    <citation type="submission" date="2018-06" db="EMBL/GenBank/DDBJ databases">
        <title>Sphaerisporangium craniellae sp. nov., isolated from a marine sponge in the South China Sea.</title>
        <authorList>
            <person name="Li L."/>
        </authorList>
    </citation>
    <scope>NUCLEOTIDE SEQUENCE [LARGE SCALE GENOMIC DNA]</scope>
    <source>
        <strain evidence="1 2">LHW63015</strain>
    </source>
</reference>
<keyword evidence="2" id="KW-1185">Reference proteome</keyword>
<sequence>MDSHKGVGLDVEPSALGPAWLRFWERADRTSCGVQVSRPGFAKFVTEVRAGHIMPETNHGLLVLRIGDADPDRSGVVLTTPESWRTFVTQAYAGAFDRFLRM</sequence>
<evidence type="ECO:0000313" key="1">
    <source>
        <dbReference type="EMBL" id="RBQ14019.1"/>
    </source>
</evidence>
<gene>
    <name evidence="1" type="ORF">DP939_42850</name>
</gene>
<comment type="caution">
    <text evidence="1">The sequence shown here is derived from an EMBL/GenBank/DDBJ whole genome shotgun (WGS) entry which is preliminary data.</text>
</comment>
<accession>A0A366LKR2</accession>